<feature type="compositionally biased region" description="Basic and acidic residues" evidence="1">
    <location>
        <begin position="38"/>
        <end position="51"/>
    </location>
</feature>
<dbReference type="VEuPathDB" id="TrichDB:TVAGG3_0913350"/>
<protein>
    <submittedName>
        <fullName evidence="2">Uncharacterized protein</fullName>
    </submittedName>
</protein>
<dbReference type="EMBL" id="DS114253">
    <property type="protein sequence ID" value="EAX88912.1"/>
    <property type="molecule type" value="Genomic_DNA"/>
</dbReference>
<dbReference type="AlphaFoldDB" id="A2G1Q2"/>
<evidence type="ECO:0000313" key="2">
    <source>
        <dbReference type="EMBL" id="EAX88912.1"/>
    </source>
</evidence>
<dbReference type="InParanoid" id="A2G1Q2"/>
<dbReference type="KEGG" id="tva:4746577"/>
<reference evidence="2" key="2">
    <citation type="journal article" date="2007" name="Science">
        <title>Draft genome sequence of the sexually transmitted pathogen Trichomonas vaginalis.</title>
        <authorList>
            <person name="Carlton J.M."/>
            <person name="Hirt R.P."/>
            <person name="Silva J.C."/>
            <person name="Delcher A.L."/>
            <person name="Schatz M."/>
            <person name="Zhao Q."/>
            <person name="Wortman J.R."/>
            <person name="Bidwell S.L."/>
            <person name="Alsmark U.C.M."/>
            <person name="Besteiro S."/>
            <person name="Sicheritz-Ponten T."/>
            <person name="Noel C.J."/>
            <person name="Dacks J.B."/>
            <person name="Foster P.G."/>
            <person name="Simillion C."/>
            <person name="Van de Peer Y."/>
            <person name="Miranda-Saavedra D."/>
            <person name="Barton G.J."/>
            <person name="Westrop G.D."/>
            <person name="Mueller S."/>
            <person name="Dessi D."/>
            <person name="Fiori P.L."/>
            <person name="Ren Q."/>
            <person name="Paulsen I."/>
            <person name="Zhang H."/>
            <person name="Bastida-Corcuera F.D."/>
            <person name="Simoes-Barbosa A."/>
            <person name="Brown M.T."/>
            <person name="Hayes R.D."/>
            <person name="Mukherjee M."/>
            <person name="Okumura C.Y."/>
            <person name="Schneider R."/>
            <person name="Smith A.J."/>
            <person name="Vanacova S."/>
            <person name="Villalvazo M."/>
            <person name="Haas B.J."/>
            <person name="Pertea M."/>
            <person name="Feldblyum T.V."/>
            <person name="Utterback T.R."/>
            <person name="Shu C.L."/>
            <person name="Osoegawa K."/>
            <person name="de Jong P.J."/>
            <person name="Hrdy I."/>
            <person name="Horvathova L."/>
            <person name="Zubacova Z."/>
            <person name="Dolezal P."/>
            <person name="Malik S.B."/>
            <person name="Logsdon J.M. Jr."/>
            <person name="Henze K."/>
            <person name="Gupta A."/>
            <person name="Wang C.C."/>
            <person name="Dunne R.L."/>
            <person name="Upcroft J.A."/>
            <person name="Upcroft P."/>
            <person name="White O."/>
            <person name="Salzberg S.L."/>
            <person name="Tang P."/>
            <person name="Chiu C.-H."/>
            <person name="Lee Y.-S."/>
            <person name="Embley T.M."/>
            <person name="Coombs G.H."/>
            <person name="Mottram J.C."/>
            <person name="Tachezy J."/>
            <person name="Fraser-Liggett C.M."/>
            <person name="Johnson P.J."/>
        </authorList>
    </citation>
    <scope>NUCLEOTIDE SEQUENCE [LARGE SCALE GENOMIC DNA]</scope>
    <source>
        <strain evidence="2">G3</strain>
    </source>
</reference>
<sequence>MHYLTQLYRHAAIFKISKPGTLSKRGAMISVRYVHAKKEAKAESEQNDKNTLKNYPDQEEFDALEEEDFQYEYEEEQEDSSAENHL</sequence>
<evidence type="ECO:0000256" key="1">
    <source>
        <dbReference type="SAM" id="MobiDB-lite"/>
    </source>
</evidence>
<keyword evidence="3" id="KW-1185">Reference proteome</keyword>
<dbReference type="RefSeq" id="XP_001301842.1">
    <property type="nucleotide sequence ID" value="XM_001301841.1"/>
</dbReference>
<proteinExistence type="predicted"/>
<accession>A2G1Q2</accession>
<dbReference type="Proteomes" id="UP000001542">
    <property type="component" value="Unassembled WGS sequence"/>
</dbReference>
<reference evidence="2" key="1">
    <citation type="submission" date="2006-10" db="EMBL/GenBank/DDBJ databases">
        <authorList>
            <person name="Amadeo P."/>
            <person name="Zhao Q."/>
            <person name="Wortman J."/>
            <person name="Fraser-Liggett C."/>
            <person name="Carlton J."/>
        </authorList>
    </citation>
    <scope>NUCLEOTIDE SEQUENCE</scope>
    <source>
        <strain evidence="2">G3</strain>
    </source>
</reference>
<feature type="region of interest" description="Disordered" evidence="1">
    <location>
        <begin position="38"/>
        <end position="86"/>
    </location>
</feature>
<evidence type="ECO:0000313" key="3">
    <source>
        <dbReference type="Proteomes" id="UP000001542"/>
    </source>
</evidence>
<name>A2G1Q2_TRIV3</name>
<gene>
    <name evidence="2" type="ORF">TVAG_269830</name>
</gene>
<feature type="compositionally biased region" description="Acidic residues" evidence="1">
    <location>
        <begin position="57"/>
        <end position="86"/>
    </location>
</feature>
<organism evidence="2 3">
    <name type="scientific">Trichomonas vaginalis (strain ATCC PRA-98 / G3)</name>
    <dbReference type="NCBI Taxonomy" id="412133"/>
    <lineage>
        <taxon>Eukaryota</taxon>
        <taxon>Metamonada</taxon>
        <taxon>Parabasalia</taxon>
        <taxon>Trichomonadida</taxon>
        <taxon>Trichomonadidae</taxon>
        <taxon>Trichomonas</taxon>
    </lineage>
</organism>
<dbReference type="VEuPathDB" id="TrichDB:TVAG_269830"/>